<dbReference type="SUPFAM" id="SSF56112">
    <property type="entry name" value="Protein kinase-like (PK-like)"/>
    <property type="match status" value="1"/>
</dbReference>
<feature type="domain" description="Aminoglycoside phosphotransferase" evidence="1">
    <location>
        <begin position="79"/>
        <end position="169"/>
    </location>
</feature>
<reference evidence="2" key="1">
    <citation type="submission" date="2021-04" db="EMBL/GenBank/DDBJ databases">
        <title>Devosia litorisediminis sp. nov., isolated from a sand dune.</title>
        <authorList>
            <person name="Park S."/>
            <person name="Yoon J.-H."/>
        </authorList>
    </citation>
    <scope>NUCLEOTIDE SEQUENCE</scope>
    <source>
        <strain evidence="2">BSSL-BM10</strain>
    </source>
</reference>
<dbReference type="Pfam" id="PF01636">
    <property type="entry name" value="APH"/>
    <property type="match status" value="1"/>
</dbReference>
<gene>
    <name evidence="2" type="ORF">KD146_07035</name>
</gene>
<evidence type="ECO:0000313" key="3">
    <source>
        <dbReference type="Proteomes" id="UP000678281"/>
    </source>
</evidence>
<protein>
    <submittedName>
        <fullName evidence="2">Phosphotransferase</fullName>
    </submittedName>
</protein>
<organism evidence="2 3">
    <name type="scientific">Devosia litorisediminis</name>
    <dbReference type="NCBI Taxonomy" id="2829817"/>
    <lineage>
        <taxon>Bacteria</taxon>
        <taxon>Pseudomonadati</taxon>
        <taxon>Pseudomonadota</taxon>
        <taxon>Alphaproteobacteria</taxon>
        <taxon>Hyphomicrobiales</taxon>
        <taxon>Devosiaceae</taxon>
        <taxon>Devosia</taxon>
    </lineage>
</organism>
<name>A0A942I5T6_9HYPH</name>
<keyword evidence="3" id="KW-1185">Reference proteome</keyword>
<accession>A0A942I5T6</accession>
<evidence type="ECO:0000313" key="2">
    <source>
        <dbReference type="EMBL" id="MBS3848452.1"/>
    </source>
</evidence>
<dbReference type="InterPro" id="IPR011009">
    <property type="entry name" value="Kinase-like_dom_sf"/>
</dbReference>
<sequence length="262" mass="28763">MNDDEVALTGGNVNQSVVRVGDSVRRAQTPASPAIQRLLRHLEAKGFTGAPRFRGIDAQGRETLSFIAGAVNDTAHLWTEDLPLLAGARLLRAYHDATADFVSGPDDVWAYRHPDPTRHEVISHNDFAPYNLVFADGMPIAAIDFDLVGPGPRLRDLAYAAYWMVPLSFEAGDMRAPAMRDLAEGSRRLKAFCQAYGVATDTALLDWVAAVLHDMGDPTFATAMVGPAVAARLQLDGHFDHWHRERDAFHAKRQNLVANIEL</sequence>
<dbReference type="InterPro" id="IPR002575">
    <property type="entry name" value="Aminoglycoside_PTrfase"/>
</dbReference>
<dbReference type="Gene3D" id="3.90.1200.10">
    <property type="match status" value="1"/>
</dbReference>
<dbReference type="RefSeq" id="WP_212657998.1">
    <property type="nucleotide sequence ID" value="NZ_JAGXTP010000001.1"/>
</dbReference>
<proteinExistence type="predicted"/>
<dbReference type="Proteomes" id="UP000678281">
    <property type="component" value="Unassembled WGS sequence"/>
</dbReference>
<evidence type="ECO:0000259" key="1">
    <source>
        <dbReference type="Pfam" id="PF01636"/>
    </source>
</evidence>
<dbReference type="AlphaFoldDB" id="A0A942I5T6"/>
<comment type="caution">
    <text evidence="2">The sequence shown here is derived from an EMBL/GenBank/DDBJ whole genome shotgun (WGS) entry which is preliminary data.</text>
</comment>
<dbReference type="EMBL" id="JAGXTP010000001">
    <property type="protein sequence ID" value="MBS3848452.1"/>
    <property type="molecule type" value="Genomic_DNA"/>
</dbReference>